<keyword evidence="16" id="KW-0472">Membrane</keyword>
<evidence type="ECO:0000256" key="13">
    <source>
        <dbReference type="PIRSR" id="PIRSR001589-1"/>
    </source>
</evidence>
<evidence type="ECO:0000256" key="5">
    <source>
        <dbReference type="ARBA" id="ARBA00022605"/>
    </source>
</evidence>
<evidence type="ECO:0000313" key="18">
    <source>
        <dbReference type="EMBL" id="KAJ3616559.1"/>
    </source>
</evidence>
<feature type="binding site" evidence="14">
    <location>
        <position position="241"/>
    </location>
    <ligand>
        <name>ATP</name>
        <dbReference type="ChEBI" id="CHEBI:30616"/>
    </ligand>
</feature>
<gene>
    <name evidence="18" type="ORF">Zmor_011831</name>
</gene>
<name>A0AA38HH97_9CUCU</name>
<feature type="binding site" evidence="14">
    <location>
        <position position="86"/>
    </location>
    <ligand>
        <name>L-glutamine</name>
        <dbReference type="ChEBI" id="CHEBI:58359"/>
    </ligand>
</feature>
<dbReference type="PANTHER" id="PTHR11772">
    <property type="entry name" value="ASPARAGINE SYNTHETASE"/>
    <property type="match status" value="1"/>
</dbReference>
<comment type="catalytic activity">
    <reaction evidence="11">
        <text>L-aspartate + L-glutamine + ATP + H2O = L-asparagine + L-glutamate + AMP + diphosphate + H(+)</text>
        <dbReference type="Rhea" id="RHEA:12228"/>
        <dbReference type="ChEBI" id="CHEBI:15377"/>
        <dbReference type="ChEBI" id="CHEBI:15378"/>
        <dbReference type="ChEBI" id="CHEBI:29985"/>
        <dbReference type="ChEBI" id="CHEBI:29991"/>
        <dbReference type="ChEBI" id="CHEBI:30616"/>
        <dbReference type="ChEBI" id="CHEBI:33019"/>
        <dbReference type="ChEBI" id="CHEBI:58048"/>
        <dbReference type="ChEBI" id="CHEBI:58359"/>
        <dbReference type="ChEBI" id="CHEBI:456215"/>
        <dbReference type="EC" id="6.3.5.4"/>
    </reaction>
</comment>
<keyword evidence="16" id="KW-0812">Transmembrane</keyword>
<evidence type="ECO:0000256" key="11">
    <source>
        <dbReference type="ARBA" id="ARBA00048741"/>
    </source>
</evidence>
<evidence type="ECO:0000256" key="6">
    <source>
        <dbReference type="ARBA" id="ARBA00022741"/>
    </source>
</evidence>
<evidence type="ECO:0000256" key="15">
    <source>
        <dbReference type="PIRSR" id="PIRSR001589-3"/>
    </source>
</evidence>
<dbReference type="CDD" id="cd00712">
    <property type="entry name" value="AsnB"/>
    <property type="match status" value="1"/>
</dbReference>
<keyword evidence="6 12" id="KW-0547">Nucleotide-binding</keyword>
<evidence type="ECO:0000256" key="9">
    <source>
        <dbReference type="ARBA" id="ARBA00022962"/>
    </source>
</evidence>
<evidence type="ECO:0000256" key="2">
    <source>
        <dbReference type="ARBA" id="ARBA00012737"/>
    </source>
</evidence>
<evidence type="ECO:0000256" key="4">
    <source>
        <dbReference type="ARBA" id="ARBA00022598"/>
    </source>
</evidence>
<evidence type="ECO:0000256" key="7">
    <source>
        <dbReference type="ARBA" id="ARBA00022840"/>
    </source>
</evidence>
<feature type="binding site" evidence="14">
    <location>
        <begin position="345"/>
        <end position="346"/>
    </location>
    <ligand>
        <name>ATP</name>
        <dbReference type="ChEBI" id="CHEBI:30616"/>
    </ligand>
</feature>
<evidence type="ECO:0000256" key="16">
    <source>
        <dbReference type="SAM" id="Phobius"/>
    </source>
</evidence>
<evidence type="ECO:0000256" key="12">
    <source>
        <dbReference type="PIRNR" id="PIRNR001589"/>
    </source>
</evidence>
<dbReference type="Proteomes" id="UP001168821">
    <property type="component" value="Unassembled WGS sequence"/>
</dbReference>
<dbReference type="SUPFAM" id="SSF56235">
    <property type="entry name" value="N-terminal nucleophile aminohydrolases (Ntn hydrolases)"/>
    <property type="match status" value="1"/>
</dbReference>
<dbReference type="GO" id="GO:0005829">
    <property type="term" value="C:cytosol"/>
    <property type="evidence" value="ECO:0007669"/>
    <property type="project" value="TreeGrafter"/>
</dbReference>
<dbReference type="Gene3D" id="3.40.50.620">
    <property type="entry name" value="HUPs"/>
    <property type="match status" value="1"/>
</dbReference>
<sequence length="555" mass="62504">MCGVLAVLNACGKRADLRALALRQAELLKHRGPDSYGVNIQKTIKGDQPLFSTDKSLCLCANGEIYNYKKLSSLYLSTVNFATSSDCEVIVHLYEKFGNDFVKYLDGMFSFVISDSRTGEYYAARDPIGITSFYYGYDKEGKMWFASELKALQDVCVKISEFPPGCYYSSVKGVFVPYFKPLWHSENFLPEPQELHLEVIREALTAAVKKRLMTSVPFGVLLWVCTVFFFLRSFVCVPGVLLSGGLDSSLIASIVSRFFKNDTAKLHTFSVGFPNSPDVKAAKVVADFLGTSHHSFQFSLQEGLEAVPAVIYHLESYDVTTVRASVPMFLMSQRIKTSGFKMVLSGEGSDEIFAGYLYFHKAPSKEELHKETVRKVKALHAYDCLRANKATLAWGLEARVPFLDTQFLEVCMSLDPAHKMVNPQEVDSEGRKKIEKYILRKAFDCPEQPYLPEEILWRQKEQFSDGVGYGWIDLLKEFAEKAITDRMLADAKLRFPFNTPLTKEAYYYRSEFERHFPEPQTAELVPGGPTVACSTSAAVEWDAVIYILSLTATRG</sequence>
<keyword evidence="9 13" id="KW-0315">Glutamine amidotransferase</keyword>
<evidence type="ECO:0000256" key="10">
    <source>
        <dbReference type="ARBA" id="ARBA00030234"/>
    </source>
</evidence>
<dbReference type="SUPFAM" id="SSF52402">
    <property type="entry name" value="Adenine nucleotide alpha hydrolases-like"/>
    <property type="match status" value="1"/>
</dbReference>
<feature type="site" description="Important for beta-aspartyl-AMP intermediate formation" evidence="15">
    <location>
        <position position="347"/>
    </location>
</feature>
<keyword evidence="7 12" id="KW-0067">ATP-binding</keyword>
<organism evidence="18 19">
    <name type="scientific">Zophobas morio</name>
    <dbReference type="NCBI Taxonomy" id="2755281"/>
    <lineage>
        <taxon>Eukaryota</taxon>
        <taxon>Metazoa</taxon>
        <taxon>Ecdysozoa</taxon>
        <taxon>Arthropoda</taxon>
        <taxon>Hexapoda</taxon>
        <taxon>Insecta</taxon>
        <taxon>Pterygota</taxon>
        <taxon>Neoptera</taxon>
        <taxon>Endopterygota</taxon>
        <taxon>Coleoptera</taxon>
        <taxon>Polyphaga</taxon>
        <taxon>Cucujiformia</taxon>
        <taxon>Tenebrionidae</taxon>
        <taxon>Zophobas</taxon>
    </lineage>
</organism>
<proteinExistence type="predicted"/>
<protein>
    <recommendedName>
        <fullName evidence="3">Asparagine synthetase [glutamine-hydrolyzing]</fullName>
        <ecNumber evidence="2">6.3.5.4</ecNumber>
    </recommendedName>
    <alternativeName>
        <fullName evidence="10">Glutamine-dependent asparagine synthetase</fullName>
    </alternativeName>
</protein>
<dbReference type="EC" id="6.3.5.4" evidence="2"/>
<dbReference type="InterPro" id="IPR017932">
    <property type="entry name" value="GATase_2_dom"/>
</dbReference>
<keyword evidence="4" id="KW-0436">Ligase</keyword>
<evidence type="ECO:0000256" key="8">
    <source>
        <dbReference type="ARBA" id="ARBA00022888"/>
    </source>
</evidence>
<keyword evidence="16" id="KW-1133">Transmembrane helix</keyword>
<evidence type="ECO:0000256" key="14">
    <source>
        <dbReference type="PIRSR" id="PIRSR001589-2"/>
    </source>
</evidence>
<dbReference type="GO" id="GO:0005524">
    <property type="term" value="F:ATP binding"/>
    <property type="evidence" value="ECO:0007669"/>
    <property type="project" value="UniProtKB-KW"/>
</dbReference>
<dbReference type="InterPro" id="IPR033738">
    <property type="entry name" value="AsnB_N"/>
</dbReference>
<reference evidence="18" key="1">
    <citation type="journal article" date="2023" name="G3 (Bethesda)">
        <title>Whole genome assemblies of Zophobas morio and Tenebrio molitor.</title>
        <authorList>
            <person name="Kaur S."/>
            <person name="Stinson S.A."/>
            <person name="diCenzo G.C."/>
        </authorList>
    </citation>
    <scope>NUCLEOTIDE SEQUENCE</scope>
    <source>
        <strain evidence="18">QUZm001</strain>
    </source>
</reference>
<dbReference type="Gene3D" id="3.60.20.10">
    <property type="entry name" value="Glutamine Phosphoribosylpyrophosphate, subunit 1, domain 1"/>
    <property type="match status" value="1"/>
</dbReference>
<dbReference type="PIRSF" id="PIRSF001589">
    <property type="entry name" value="Asn_synthetase_glu-h"/>
    <property type="match status" value="1"/>
</dbReference>
<comment type="caution">
    <text evidence="18">The sequence shown here is derived from an EMBL/GenBank/DDBJ whole genome shotgun (WGS) entry which is preliminary data.</text>
</comment>
<dbReference type="GO" id="GO:0006529">
    <property type="term" value="P:asparagine biosynthetic process"/>
    <property type="evidence" value="ECO:0007669"/>
    <property type="project" value="UniProtKB-KW"/>
</dbReference>
<feature type="binding site" evidence="14">
    <location>
        <position position="271"/>
    </location>
    <ligand>
        <name>ATP</name>
        <dbReference type="ChEBI" id="CHEBI:30616"/>
    </ligand>
</feature>
<dbReference type="InterPro" id="IPR050795">
    <property type="entry name" value="Asn_Synthetase"/>
</dbReference>
<dbReference type="Pfam" id="PF00733">
    <property type="entry name" value="Asn_synthase"/>
    <property type="match status" value="1"/>
</dbReference>
<evidence type="ECO:0000313" key="19">
    <source>
        <dbReference type="Proteomes" id="UP001168821"/>
    </source>
</evidence>
<evidence type="ECO:0000256" key="3">
    <source>
        <dbReference type="ARBA" id="ARBA00021389"/>
    </source>
</evidence>
<evidence type="ECO:0000256" key="1">
    <source>
        <dbReference type="ARBA" id="ARBA00005187"/>
    </source>
</evidence>
<dbReference type="PANTHER" id="PTHR11772:SF2">
    <property type="entry name" value="ASPARAGINE SYNTHETASE [GLUTAMINE-HYDROLYZING]"/>
    <property type="match status" value="1"/>
</dbReference>
<feature type="transmembrane region" description="Helical" evidence="16">
    <location>
        <begin position="220"/>
        <end position="241"/>
    </location>
</feature>
<dbReference type="GO" id="GO:0004066">
    <property type="term" value="F:asparagine synthase (glutamine-hydrolyzing) activity"/>
    <property type="evidence" value="ECO:0007669"/>
    <property type="project" value="UniProtKB-EC"/>
</dbReference>
<dbReference type="PROSITE" id="PS51278">
    <property type="entry name" value="GATASE_TYPE_2"/>
    <property type="match status" value="1"/>
</dbReference>
<dbReference type="FunFam" id="3.40.50.620:FF:000031">
    <property type="entry name" value="Asparagine synthase B"/>
    <property type="match status" value="1"/>
</dbReference>
<keyword evidence="5 13" id="KW-0028">Amino-acid biosynthesis</keyword>
<evidence type="ECO:0000259" key="17">
    <source>
        <dbReference type="PROSITE" id="PS51278"/>
    </source>
</evidence>
<feature type="active site" description="For GATase activity" evidence="13">
    <location>
        <position position="2"/>
    </location>
</feature>
<keyword evidence="19" id="KW-1185">Reference proteome</keyword>
<dbReference type="EMBL" id="JALNTZ010003273">
    <property type="protein sequence ID" value="KAJ3616559.1"/>
    <property type="molecule type" value="Genomic_DNA"/>
</dbReference>
<keyword evidence="8 13" id="KW-0061">Asparagine biosynthesis</keyword>
<comment type="pathway">
    <text evidence="1">Amino-acid biosynthesis; L-asparagine biosynthesis; L-asparagine from L-aspartate (L-Gln route): step 1/1.</text>
</comment>
<feature type="domain" description="Glutamine amidotransferase type-2" evidence="17">
    <location>
        <begin position="2"/>
        <end position="173"/>
    </location>
</feature>
<dbReference type="InterPro" id="IPR014729">
    <property type="entry name" value="Rossmann-like_a/b/a_fold"/>
</dbReference>
<dbReference type="Pfam" id="PF13537">
    <property type="entry name" value="GATase_7"/>
    <property type="match status" value="1"/>
</dbReference>
<dbReference type="InterPro" id="IPR029055">
    <property type="entry name" value="Ntn_hydrolases_N"/>
</dbReference>
<dbReference type="AlphaFoldDB" id="A0AA38HH97"/>
<dbReference type="InterPro" id="IPR001962">
    <property type="entry name" value="Asn_synthase"/>
</dbReference>
<dbReference type="CDD" id="cd01991">
    <property type="entry name" value="Asn_synthase_B_C"/>
    <property type="match status" value="1"/>
</dbReference>
<dbReference type="InterPro" id="IPR006426">
    <property type="entry name" value="Asn_synth_AEB"/>
</dbReference>
<accession>A0AA38HH97</accession>